<feature type="compositionally biased region" description="Polar residues" evidence="2">
    <location>
        <begin position="926"/>
        <end position="938"/>
    </location>
</feature>
<feature type="region of interest" description="Disordered" evidence="2">
    <location>
        <begin position="439"/>
        <end position="458"/>
    </location>
</feature>
<feature type="compositionally biased region" description="Low complexity" evidence="2">
    <location>
        <begin position="355"/>
        <end position="374"/>
    </location>
</feature>
<feature type="compositionally biased region" description="Polar residues" evidence="2">
    <location>
        <begin position="31"/>
        <end position="44"/>
    </location>
</feature>
<organism evidence="3 4">
    <name type="scientific">Phialemonium thermophilum</name>
    <dbReference type="NCBI Taxonomy" id="223376"/>
    <lineage>
        <taxon>Eukaryota</taxon>
        <taxon>Fungi</taxon>
        <taxon>Dikarya</taxon>
        <taxon>Ascomycota</taxon>
        <taxon>Pezizomycotina</taxon>
        <taxon>Sordariomycetes</taxon>
        <taxon>Sordariomycetidae</taxon>
        <taxon>Cephalothecales</taxon>
        <taxon>Cephalothecaceae</taxon>
        <taxon>Phialemonium</taxon>
    </lineage>
</organism>
<feature type="compositionally biased region" description="Basic and acidic residues" evidence="2">
    <location>
        <begin position="971"/>
        <end position="980"/>
    </location>
</feature>
<dbReference type="EMBL" id="JAZHXJ010000017">
    <property type="protein sequence ID" value="KAL1882082.1"/>
    <property type="molecule type" value="Genomic_DNA"/>
</dbReference>
<feature type="region of interest" description="Disordered" evidence="2">
    <location>
        <begin position="588"/>
        <end position="625"/>
    </location>
</feature>
<protein>
    <submittedName>
        <fullName evidence="3">Uncharacterized protein</fullName>
    </submittedName>
</protein>
<feature type="compositionally biased region" description="Basic and acidic residues" evidence="2">
    <location>
        <begin position="861"/>
        <end position="890"/>
    </location>
</feature>
<evidence type="ECO:0000313" key="3">
    <source>
        <dbReference type="EMBL" id="KAL1882082.1"/>
    </source>
</evidence>
<feature type="compositionally biased region" description="Polar residues" evidence="2">
    <location>
        <begin position="273"/>
        <end position="282"/>
    </location>
</feature>
<sequence length="1058" mass="115326">MDHSTSPSGSGIRVERVVSVTSSEPRDEPSPRQTRIPAQQSPDSNMPERPKAFRKTSDSSSILSDIFRHPELGDEKIQKKINDDKRSKSGSPKDLIDFLRNTTPPPQNYMSRLDDCTLPSSSSEKEKRSSLWLFGKRKRSVRRSKRKQDQKPKRPITIKLPDSAVAGTTIDGHRYIAIAIPSQYDYQLPKEPADLDNIPSKDEVAPSRLQVNHEPCPSTADACRSSPRVFTSDRGIVTVLKPVAEARESTENARRSPHSSHDNHQDHPLSAVSPPNTETTTRAGIESPDEGQKQTGAEEPSTSPSSKGGGKPSISWKQTGSAHPRHHRRQKSSTSSSASGLAVPAYTAISPGRRSSSGVLSTSTSAGSSSLDDVLLGPAAQRRKLSSDSSTGVRRGSGSGSGSRASISESIVTNGTEPVIVSATAAHVYAPLGVAASVQGDEDDSADPGREGTVEETCNTRRRATTNPETFLFAPVTEMWRNPWSVPGVTTTDTPGRTAAGGESWQARSRATTLPTRPVALDKDINVASARTDQERGLLDVELYGETRGQTLRSRLSTTPIIVVADIQPTAPFLTSIPVESSGLSVSSLASTESREHQQLASETADPRADAHGSRHSSGGTALGPFKVASLDRISLARRREREIERERARAEAAEDEARRLRKELGELEGQLEGSASPPYLKQQAAAVNTSRTTSSFRSGARTEVISTTTPQNLQQQCAHLQQPSSSASHDMHLLGREKPPDATRDSDIESRLGRLERLGDSWLGTLVPLLESINHHLELIRESQSNVVPATNSWDSAVGQLPPYGPSEARPFHLRRSRRPWSTTGFESPPWWQQEYGTGFDQGETLAQLAEPGSGWNTAEFRDQRDDPRYRRGFGEWERSQREREETHTRGPGPGSARSLTTSETAATPRITQHAELLTGDSKPKTPQSRDNCSSHGTPVVPVTERDAVEDQSLLGSNSDIGDPNIYPEDDNRTGFDRTRHVSLPTRDRGLQPVPLSTSDSPKPSFEELRWRQNMIERETEAALGMHCRKSRLPGPTGSVANRDRTPACEGNAPELR</sequence>
<gene>
    <name evidence="3" type="ORF">VTK73DRAFT_2491</name>
</gene>
<proteinExistence type="predicted"/>
<feature type="region of interest" description="Disordered" evidence="2">
    <location>
        <begin position="486"/>
        <end position="505"/>
    </location>
</feature>
<feature type="region of interest" description="Disordered" evidence="2">
    <location>
        <begin position="190"/>
        <end position="410"/>
    </location>
</feature>
<accession>A0ABR3Y2G1</accession>
<feature type="region of interest" description="Disordered" evidence="2">
    <location>
        <begin position="987"/>
        <end position="1006"/>
    </location>
</feature>
<evidence type="ECO:0000313" key="4">
    <source>
        <dbReference type="Proteomes" id="UP001586593"/>
    </source>
</evidence>
<feature type="compositionally biased region" description="Basic and acidic residues" evidence="2">
    <location>
        <begin position="66"/>
        <end position="87"/>
    </location>
</feature>
<feature type="compositionally biased region" description="Basic and acidic residues" evidence="2">
    <location>
        <begin position="730"/>
        <end position="747"/>
    </location>
</feature>
<name>A0ABR3Y2G1_9PEZI</name>
<feature type="compositionally biased region" description="Low complexity" evidence="2">
    <location>
        <begin position="300"/>
        <end position="317"/>
    </location>
</feature>
<feature type="compositionally biased region" description="Basic and acidic residues" evidence="2">
    <location>
        <begin position="244"/>
        <end position="267"/>
    </location>
</feature>
<feature type="region of interest" description="Disordered" evidence="2">
    <location>
        <begin position="852"/>
        <end position="980"/>
    </location>
</feature>
<evidence type="ECO:0000256" key="1">
    <source>
        <dbReference type="SAM" id="Coils"/>
    </source>
</evidence>
<evidence type="ECO:0000256" key="2">
    <source>
        <dbReference type="SAM" id="MobiDB-lite"/>
    </source>
</evidence>
<comment type="caution">
    <text evidence="3">The sequence shown here is derived from an EMBL/GenBank/DDBJ whole genome shotgun (WGS) entry which is preliminary data.</text>
</comment>
<keyword evidence="4" id="KW-1185">Reference proteome</keyword>
<feature type="coiled-coil region" evidence="1">
    <location>
        <begin position="634"/>
        <end position="671"/>
    </location>
</feature>
<feature type="region of interest" description="Disordered" evidence="2">
    <location>
        <begin position="1023"/>
        <end position="1058"/>
    </location>
</feature>
<feature type="compositionally biased region" description="Basic residues" evidence="2">
    <location>
        <begin position="135"/>
        <end position="146"/>
    </location>
</feature>
<keyword evidence="1" id="KW-0175">Coiled coil</keyword>
<feature type="compositionally biased region" description="Low complexity" evidence="2">
    <location>
        <begin position="712"/>
        <end position="723"/>
    </location>
</feature>
<reference evidence="3 4" key="1">
    <citation type="journal article" date="2024" name="Commun. Biol.">
        <title>Comparative genomic analysis of thermophilic fungi reveals convergent evolutionary adaptations and gene losses.</title>
        <authorList>
            <person name="Steindorff A.S."/>
            <person name="Aguilar-Pontes M.V."/>
            <person name="Robinson A.J."/>
            <person name="Andreopoulos B."/>
            <person name="LaButti K."/>
            <person name="Kuo A."/>
            <person name="Mondo S."/>
            <person name="Riley R."/>
            <person name="Otillar R."/>
            <person name="Haridas S."/>
            <person name="Lipzen A."/>
            <person name="Grimwood J."/>
            <person name="Schmutz J."/>
            <person name="Clum A."/>
            <person name="Reid I.D."/>
            <person name="Moisan M.C."/>
            <person name="Butler G."/>
            <person name="Nguyen T.T.M."/>
            <person name="Dewar K."/>
            <person name="Conant G."/>
            <person name="Drula E."/>
            <person name="Henrissat B."/>
            <person name="Hansel C."/>
            <person name="Singer S."/>
            <person name="Hutchinson M.I."/>
            <person name="de Vries R.P."/>
            <person name="Natvig D.O."/>
            <person name="Powell A.J."/>
            <person name="Tsang A."/>
            <person name="Grigoriev I.V."/>
        </authorList>
    </citation>
    <scope>NUCLEOTIDE SEQUENCE [LARGE SCALE GENOMIC DNA]</scope>
    <source>
        <strain evidence="3 4">ATCC 24622</strain>
    </source>
</reference>
<feature type="region of interest" description="Disordered" evidence="2">
    <location>
        <begin position="709"/>
        <end position="747"/>
    </location>
</feature>
<feature type="compositionally biased region" description="Basic and acidic residues" evidence="2">
    <location>
        <begin position="46"/>
        <end position="57"/>
    </location>
</feature>
<dbReference type="Proteomes" id="UP001586593">
    <property type="component" value="Unassembled WGS sequence"/>
</dbReference>
<feature type="region of interest" description="Disordered" evidence="2">
    <location>
        <begin position="1"/>
        <end position="158"/>
    </location>
</feature>